<protein>
    <submittedName>
        <fullName evidence="3">Uncharacterized protein</fullName>
    </submittedName>
</protein>
<evidence type="ECO:0000313" key="4">
    <source>
        <dbReference type="Proteomes" id="UP000235388"/>
    </source>
</evidence>
<name>A0A2N5VWI2_9BASI</name>
<dbReference type="EMBL" id="PGCJ01000047">
    <property type="protein sequence ID" value="PLW54353.1"/>
    <property type="molecule type" value="Genomic_DNA"/>
</dbReference>
<sequence length="124" mass="13298">MADTNSCTILVIQSRIFQGCNPRDSDILWGICQEAEGHLDLSHGCQQAMPQHFTASAAAAERSGSTQLGTGRRVGLSVSAVVSERLTRRQPDAHQHVSPASRGIESGRVDLSQCRDASGRLDDP</sequence>
<accession>A0A2N5VWI2</accession>
<keyword evidence="4" id="KW-1185">Reference proteome</keyword>
<dbReference type="AlphaFoldDB" id="A0A2N5VWI2"/>
<comment type="caution">
    <text evidence="3">The sequence shown here is derived from an EMBL/GenBank/DDBJ whole genome shotgun (WGS) entry which is preliminary data.</text>
</comment>
<evidence type="ECO:0000313" key="3">
    <source>
        <dbReference type="EMBL" id="PLW54353.1"/>
    </source>
</evidence>
<organism evidence="3 4">
    <name type="scientific">Puccinia coronata f. sp. avenae</name>
    <dbReference type="NCBI Taxonomy" id="200324"/>
    <lineage>
        <taxon>Eukaryota</taxon>
        <taxon>Fungi</taxon>
        <taxon>Dikarya</taxon>
        <taxon>Basidiomycota</taxon>
        <taxon>Pucciniomycotina</taxon>
        <taxon>Pucciniomycetes</taxon>
        <taxon>Pucciniales</taxon>
        <taxon>Pucciniaceae</taxon>
        <taxon>Puccinia</taxon>
    </lineage>
</organism>
<reference evidence="3 4" key="1">
    <citation type="submission" date="2017-11" db="EMBL/GenBank/DDBJ databases">
        <title>De novo assembly and phasing of dikaryotic genomes from two isolates of Puccinia coronata f. sp. avenae, the causal agent of oat crown rust.</title>
        <authorList>
            <person name="Miller M.E."/>
            <person name="Zhang Y."/>
            <person name="Omidvar V."/>
            <person name="Sperschneider J."/>
            <person name="Schwessinger B."/>
            <person name="Raley C."/>
            <person name="Palmer J.M."/>
            <person name="Garnica D."/>
            <person name="Upadhyaya N."/>
            <person name="Rathjen J."/>
            <person name="Taylor J.M."/>
            <person name="Park R.F."/>
            <person name="Dodds P.N."/>
            <person name="Hirsch C.D."/>
            <person name="Kianian S.F."/>
            <person name="Figueroa M."/>
        </authorList>
    </citation>
    <scope>NUCLEOTIDE SEQUENCE [LARGE SCALE GENOMIC DNA]</scope>
    <source>
        <strain evidence="3">12NC29</strain>
    </source>
</reference>
<feature type="region of interest" description="Disordered" evidence="1">
    <location>
        <begin position="86"/>
        <end position="124"/>
    </location>
</feature>
<feature type="compositionally biased region" description="Basic and acidic residues" evidence="1">
    <location>
        <begin position="86"/>
        <end position="95"/>
    </location>
</feature>
<proteinExistence type="predicted"/>
<dbReference type="Proteomes" id="UP000235388">
    <property type="component" value="Unassembled WGS sequence"/>
</dbReference>
<evidence type="ECO:0000313" key="2">
    <source>
        <dbReference type="EMBL" id="PLW13982.1"/>
    </source>
</evidence>
<gene>
    <name evidence="3" type="ORF">PCANC_04891</name>
    <name evidence="2" type="ORF">PCANC_18100</name>
</gene>
<evidence type="ECO:0000256" key="1">
    <source>
        <dbReference type="SAM" id="MobiDB-lite"/>
    </source>
</evidence>
<dbReference type="EMBL" id="PGCJ01000933">
    <property type="protein sequence ID" value="PLW13982.1"/>
    <property type="molecule type" value="Genomic_DNA"/>
</dbReference>